<dbReference type="GO" id="GO:0004553">
    <property type="term" value="F:hydrolase activity, hydrolyzing O-glycosyl compounds"/>
    <property type="evidence" value="ECO:0007669"/>
    <property type="project" value="InterPro"/>
</dbReference>
<dbReference type="InterPro" id="IPR051913">
    <property type="entry name" value="GH2_Domain-Containing"/>
</dbReference>
<evidence type="ECO:0000313" key="10">
    <source>
        <dbReference type="EMBL" id="MBE6266118.1"/>
    </source>
</evidence>
<dbReference type="InterPro" id="IPR008979">
    <property type="entry name" value="Galactose-bd-like_sf"/>
</dbReference>
<evidence type="ECO:0000256" key="1">
    <source>
        <dbReference type="ARBA" id="ARBA00007401"/>
    </source>
</evidence>
<evidence type="ECO:0000313" key="11">
    <source>
        <dbReference type="Proteomes" id="UP000763088"/>
    </source>
</evidence>
<feature type="chain" id="PRO_5037162397" evidence="4">
    <location>
        <begin position="21"/>
        <end position="811"/>
    </location>
</feature>
<dbReference type="Gene3D" id="3.20.20.80">
    <property type="entry name" value="Glycosidases"/>
    <property type="match status" value="1"/>
</dbReference>
<dbReference type="GO" id="GO:0005975">
    <property type="term" value="P:carbohydrate metabolic process"/>
    <property type="evidence" value="ECO:0007669"/>
    <property type="project" value="InterPro"/>
</dbReference>
<dbReference type="Proteomes" id="UP000763088">
    <property type="component" value="Unassembled WGS sequence"/>
</dbReference>
<dbReference type="Pfam" id="PF02837">
    <property type="entry name" value="Glyco_hydro_2_N"/>
    <property type="match status" value="1"/>
</dbReference>
<comment type="similarity">
    <text evidence="1">Belongs to the glycosyl hydrolase 2 family.</text>
</comment>
<evidence type="ECO:0000259" key="8">
    <source>
        <dbReference type="Pfam" id="PF16355"/>
    </source>
</evidence>
<protein>
    <submittedName>
        <fullName evidence="10">Glycoside hydrolase family 2 protein</fullName>
    </submittedName>
</protein>
<evidence type="ECO:0000256" key="3">
    <source>
        <dbReference type="ARBA" id="ARBA00023295"/>
    </source>
</evidence>
<evidence type="ECO:0000259" key="9">
    <source>
        <dbReference type="Pfam" id="PF18565"/>
    </source>
</evidence>
<dbReference type="InterPro" id="IPR006101">
    <property type="entry name" value="Glyco_hydro_2"/>
</dbReference>
<dbReference type="Gene3D" id="2.60.40.10">
    <property type="entry name" value="Immunoglobulins"/>
    <property type="match status" value="3"/>
</dbReference>
<dbReference type="InterPro" id="IPR036156">
    <property type="entry name" value="Beta-gal/glucu_dom_sf"/>
</dbReference>
<dbReference type="InterPro" id="IPR032311">
    <property type="entry name" value="DUF4982"/>
</dbReference>
<dbReference type="SUPFAM" id="SSF49303">
    <property type="entry name" value="beta-Galactosidase/glucuronidase domain"/>
    <property type="match status" value="1"/>
</dbReference>
<keyword evidence="4" id="KW-0732">Signal</keyword>
<evidence type="ECO:0000259" key="5">
    <source>
        <dbReference type="Pfam" id="PF00703"/>
    </source>
</evidence>
<feature type="domain" description="Glycoside hydrolase family 2 immunoglobulin-like beta-sandwich" evidence="5">
    <location>
        <begin position="218"/>
        <end position="324"/>
    </location>
</feature>
<evidence type="ECO:0000259" key="6">
    <source>
        <dbReference type="Pfam" id="PF02836"/>
    </source>
</evidence>
<dbReference type="PANTHER" id="PTHR42732">
    <property type="entry name" value="BETA-GALACTOSIDASE"/>
    <property type="match status" value="1"/>
</dbReference>
<dbReference type="AlphaFoldDB" id="A0A928GIM0"/>
<gene>
    <name evidence="10" type="ORF">E7102_06580</name>
</gene>
<reference evidence="10" key="1">
    <citation type="submission" date="2019-04" db="EMBL/GenBank/DDBJ databases">
        <title>Evolution of Biomass-Degrading Anaerobic Consortia Revealed by Metagenomics.</title>
        <authorList>
            <person name="Peng X."/>
        </authorList>
    </citation>
    <scope>NUCLEOTIDE SEQUENCE</scope>
    <source>
        <strain evidence="10">SIG141</strain>
    </source>
</reference>
<dbReference type="SUPFAM" id="SSF49785">
    <property type="entry name" value="Galactose-binding domain-like"/>
    <property type="match status" value="1"/>
</dbReference>
<dbReference type="PROSITE" id="PS00608">
    <property type="entry name" value="GLYCOSYL_HYDROL_F2_2"/>
    <property type="match status" value="1"/>
</dbReference>
<dbReference type="InterPro" id="IPR017853">
    <property type="entry name" value="GH"/>
</dbReference>
<evidence type="ECO:0000256" key="2">
    <source>
        <dbReference type="ARBA" id="ARBA00022801"/>
    </source>
</evidence>
<evidence type="ECO:0000256" key="4">
    <source>
        <dbReference type="SAM" id="SignalP"/>
    </source>
</evidence>
<feature type="domain" description="Glycosyl hydrolases family 2 sugar binding" evidence="7">
    <location>
        <begin position="113"/>
        <end position="208"/>
    </location>
</feature>
<proteinExistence type="inferred from homology"/>
<dbReference type="InterPro" id="IPR048230">
    <property type="entry name" value="GalA-like"/>
</dbReference>
<organism evidence="10 11">
    <name type="scientific">Xylanibacter ruminicola</name>
    <name type="common">Prevotella ruminicola</name>
    <dbReference type="NCBI Taxonomy" id="839"/>
    <lineage>
        <taxon>Bacteria</taxon>
        <taxon>Pseudomonadati</taxon>
        <taxon>Bacteroidota</taxon>
        <taxon>Bacteroidia</taxon>
        <taxon>Bacteroidales</taxon>
        <taxon>Prevotellaceae</taxon>
        <taxon>Xylanibacter</taxon>
    </lineage>
</organism>
<dbReference type="InterPro" id="IPR023232">
    <property type="entry name" value="Glyco_hydro_2_AS"/>
</dbReference>
<dbReference type="Gene3D" id="2.60.120.260">
    <property type="entry name" value="Galactose-binding domain-like"/>
    <property type="match status" value="1"/>
</dbReference>
<keyword evidence="3" id="KW-0326">Glycosidase</keyword>
<feature type="domain" description="Glycoside hydrolase family 2 catalytic" evidence="6">
    <location>
        <begin position="331"/>
        <end position="483"/>
    </location>
</feature>
<feature type="domain" description="Glycoside hydrolase family 2" evidence="9">
    <location>
        <begin position="698"/>
        <end position="806"/>
    </location>
</feature>
<dbReference type="InterPro" id="IPR013783">
    <property type="entry name" value="Ig-like_fold"/>
</dbReference>
<dbReference type="InterPro" id="IPR006102">
    <property type="entry name" value="Ig-like_GH2"/>
</dbReference>
<dbReference type="InterPro" id="IPR006103">
    <property type="entry name" value="Glyco_hydro_2_cat"/>
</dbReference>
<dbReference type="PANTHER" id="PTHR42732:SF1">
    <property type="entry name" value="BETA-MANNOSIDASE"/>
    <property type="match status" value="1"/>
</dbReference>
<dbReference type="NCBIfam" id="NF041462">
    <property type="entry name" value="GalA"/>
    <property type="match status" value="1"/>
</dbReference>
<dbReference type="EMBL" id="SUYD01000007">
    <property type="protein sequence ID" value="MBE6266118.1"/>
    <property type="molecule type" value="Genomic_DNA"/>
</dbReference>
<name>A0A928GIM0_XYLRU</name>
<comment type="caution">
    <text evidence="10">The sequence shown here is derived from an EMBL/GenBank/DDBJ whole genome shotgun (WGS) entry which is preliminary data.</text>
</comment>
<dbReference type="Pfam" id="PF18565">
    <property type="entry name" value="Glyco_hydro2_C5"/>
    <property type="match status" value="1"/>
</dbReference>
<dbReference type="PRINTS" id="PR00132">
    <property type="entry name" value="GLHYDRLASE2"/>
</dbReference>
<sequence>MKTRLLLLATALMLTLGITAQTSVRETIRLDQGWKFAFGNAADPKKDFGCGTEYFNYLTKANSIHNEGPYAMKFNDADWQEVSIPHDWATTLPYAPEASHSHGYKTVGYKYPETSVGWYRKVINIPANDEGKHISLRFDGIFRNARVWFNGFYMGTEPSGYATQIYDVTEYVNYGGQNLICVRADATLEEGWFYEGAGIYRDAWLTKTSAVSVAPFGTFVYADIKQPYTSATIHIDTEVNNHSLKATTCEVEQRLLDAEGHEVGKTTIATITLRPKETSDCKQTLSLLAPHLWSTTDPYLYKVETTVKVDGHVADVYETTTGIRDIAFDADRGFLLNGQPLKLKGVNMHQDHAGVGAAIPDALQAWRIKQLKQLGCNAYRASHNPMTPALLDICDREGILVIDENRLTGINTEHQRLLANMIKRDRNHPSIILWSDGNEEWGIENTIQGTRIAAAMREYTRLLDPTRPSTIANAGGTEMIKGLDVVGFNYIVQNDVDNRKKANPSWKIVGTEETTGCGTRGVYFNSPQQPGRMVSMNRDTTHHHIENVIERGWKFYAERPWAAGLFYWTGFDYRGEPNPLSYPATDSEFGILDYCGFWKDEAWYLKSWWTDEPTLHIFPHWNLKGHEGEEIELWAYSNCDEVELTVNGKRLGRQPMPKNGHLKWKAVYQPGKVVATGYKNGKRILTETIETTKPAYKIALKADRSAMTADGRDVTIVTIEIQDQKGRVVPDACQMLTMHLDGDAHILGAGNGDPSYNGEDHPKNQRCRAFSIPAFNGLAQFIIQSGHVPSTITLSCTSEKLKTGNLRIDTF</sequence>
<dbReference type="Pfam" id="PF00703">
    <property type="entry name" value="Glyco_hydro_2"/>
    <property type="match status" value="1"/>
</dbReference>
<dbReference type="InterPro" id="IPR006104">
    <property type="entry name" value="Glyco_hydro_2_N"/>
</dbReference>
<accession>A0A928GIM0</accession>
<dbReference type="SUPFAM" id="SSF51445">
    <property type="entry name" value="(Trans)glycosidases"/>
    <property type="match status" value="1"/>
</dbReference>
<dbReference type="Pfam" id="PF16355">
    <property type="entry name" value="DUF4982"/>
    <property type="match status" value="1"/>
</dbReference>
<dbReference type="Pfam" id="PF02836">
    <property type="entry name" value="Glyco_hydro_2_C"/>
    <property type="match status" value="1"/>
</dbReference>
<feature type="signal peptide" evidence="4">
    <location>
        <begin position="1"/>
        <end position="20"/>
    </location>
</feature>
<feature type="domain" description="DUF4982" evidence="8">
    <location>
        <begin position="628"/>
        <end position="684"/>
    </location>
</feature>
<dbReference type="InterPro" id="IPR040605">
    <property type="entry name" value="Glyco_hydro2_dom5"/>
</dbReference>
<evidence type="ECO:0000259" key="7">
    <source>
        <dbReference type="Pfam" id="PF02837"/>
    </source>
</evidence>
<keyword evidence="2 10" id="KW-0378">Hydrolase</keyword>